<feature type="transmembrane region" description="Helical" evidence="1">
    <location>
        <begin position="363"/>
        <end position="386"/>
    </location>
</feature>
<keyword evidence="1" id="KW-0472">Membrane</keyword>
<feature type="transmembrane region" description="Helical" evidence="1">
    <location>
        <begin position="139"/>
        <end position="159"/>
    </location>
</feature>
<proteinExistence type="predicted"/>
<evidence type="ECO:0000256" key="1">
    <source>
        <dbReference type="SAM" id="Phobius"/>
    </source>
</evidence>
<feature type="domain" description="PepSY" evidence="2">
    <location>
        <begin position="64"/>
        <end position="112"/>
    </location>
</feature>
<dbReference type="AlphaFoldDB" id="A0A246BE44"/>
<comment type="caution">
    <text evidence="3">The sequence shown here is derived from an EMBL/GenBank/DDBJ whole genome shotgun (WGS) entry which is preliminary data.</text>
</comment>
<feature type="transmembrane region" description="Helical" evidence="1">
    <location>
        <begin position="12"/>
        <end position="35"/>
    </location>
</feature>
<keyword evidence="4" id="KW-1185">Reference proteome</keyword>
<sequence length="449" mass="48432">MALYRAAWRWHFYAGVFVTPFLLLLALTGLVMLFAPQLERVQYRDLLTVTPGQAALALDRQVGAVQQLYPAAEVTRVRPPAAPTQSTQVAVTTQGHDLTVYVDPYTAQVLGQVDQSSRLYAVAERVHGTLLLGDTGDRILELASGWALVLTATGLFLWWPRPVRGRRDWRASFIPQRAAGRAGWKNLHATLGFWVAGILVFFLITGMAWTGVWGEKVVQAWNTFPAQLWGAPTSTVPTAALNRDGEKVVPWTLEQTPLPTSGSAAGAPGVTGPVTLDAVNRYAAAQLPSYWIALPGGRDGVYTVSASTMSGDLTDARRDLTLHIDQYSGRELARVGWDDYSLGAKGMAAGIALHQGRHGPLNYALALLSCAVIAFLCVSGAVMWWLRRPAAARRLHAPPMPSPVLWKGGVAIMAALGVAFPLVGLSLVAVLLLDLLVLRRLPAVKAVLS</sequence>
<accession>A0A246BE44</accession>
<feature type="transmembrane region" description="Helical" evidence="1">
    <location>
        <begin position="406"/>
        <end position="433"/>
    </location>
</feature>
<name>A0A246BE44_9DEIO</name>
<feature type="transmembrane region" description="Helical" evidence="1">
    <location>
        <begin position="191"/>
        <end position="212"/>
    </location>
</feature>
<evidence type="ECO:0000259" key="2">
    <source>
        <dbReference type="Pfam" id="PF03413"/>
    </source>
</evidence>
<gene>
    <name evidence="3" type="ORF">CBQ26_19725</name>
</gene>
<keyword evidence="1" id="KW-0812">Transmembrane</keyword>
<protein>
    <recommendedName>
        <fullName evidence="2">PepSY domain-containing protein</fullName>
    </recommendedName>
</protein>
<keyword evidence="1" id="KW-1133">Transmembrane helix</keyword>
<dbReference type="Pfam" id="PF03929">
    <property type="entry name" value="PepSY_TM"/>
    <property type="match status" value="1"/>
</dbReference>
<dbReference type="InterPro" id="IPR005625">
    <property type="entry name" value="PepSY-ass_TM"/>
</dbReference>
<dbReference type="PANTHER" id="PTHR34219">
    <property type="entry name" value="IRON-REGULATED INNER MEMBRANE PROTEIN-RELATED"/>
    <property type="match status" value="1"/>
</dbReference>
<dbReference type="EMBL" id="NHMK01000035">
    <property type="protein sequence ID" value="OWL93462.1"/>
    <property type="molecule type" value="Genomic_DNA"/>
</dbReference>
<evidence type="ECO:0000313" key="3">
    <source>
        <dbReference type="EMBL" id="OWL93462.1"/>
    </source>
</evidence>
<organism evidence="3 4">
    <name type="scientific">Deinococcus indicus</name>
    <dbReference type="NCBI Taxonomy" id="223556"/>
    <lineage>
        <taxon>Bacteria</taxon>
        <taxon>Thermotogati</taxon>
        <taxon>Deinococcota</taxon>
        <taxon>Deinococci</taxon>
        <taxon>Deinococcales</taxon>
        <taxon>Deinococcaceae</taxon>
        <taxon>Deinococcus</taxon>
    </lineage>
</organism>
<dbReference type="Proteomes" id="UP000197208">
    <property type="component" value="Unassembled WGS sequence"/>
</dbReference>
<reference evidence="3 4" key="1">
    <citation type="submission" date="2017-05" db="EMBL/GenBank/DDBJ databases">
        <title>De novo genome assembly of Deniococcus indicus strain DR1.</title>
        <authorList>
            <person name="Chauhan D."/>
            <person name="Yennamalli R.M."/>
            <person name="Priyadarshini R."/>
        </authorList>
    </citation>
    <scope>NUCLEOTIDE SEQUENCE [LARGE SCALE GENOMIC DNA]</scope>
    <source>
        <strain evidence="3 4">DR1</strain>
    </source>
</reference>
<evidence type="ECO:0000313" key="4">
    <source>
        <dbReference type="Proteomes" id="UP000197208"/>
    </source>
</evidence>
<dbReference type="PANTHER" id="PTHR34219:SF1">
    <property type="entry name" value="PEPSY DOMAIN-CONTAINING PROTEIN"/>
    <property type="match status" value="1"/>
</dbReference>
<dbReference type="InterPro" id="IPR025711">
    <property type="entry name" value="PepSY"/>
</dbReference>
<dbReference type="Pfam" id="PF03413">
    <property type="entry name" value="PepSY"/>
    <property type="match status" value="1"/>
</dbReference>